<dbReference type="AlphaFoldDB" id="A0A1A6C4L8"/>
<keyword evidence="6" id="KW-0813">Transport</keyword>
<keyword evidence="5 6" id="KW-0411">Iron-sulfur</keyword>
<gene>
    <name evidence="8" type="ORF">Thpro_021830</name>
</gene>
<name>A0A1A6C4L8_9GAMM</name>
<comment type="catalytic activity">
    <reaction evidence="6">
        <text>glycolate + A = glyoxylate + AH2</text>
        <dbReference type="Rhea" id="RHEA:21264"/>
        <dbReference type="ChEBI" id="CHEBI:13193"/>
        <dbReference type="ChEBI" id="CHEBI:17499"/>
        <dbReference type="ChEBI" id="CHEBI:29805"/>
        <dbReference type="ChEBI" id="CHEBI:36655"/>
        <dbReference type="EC" id="1.1.99.14"/>
    </reaction>
</comment>
<dbReference type="PROSITE" id="PS51379">
    <property type="entry name" value="4FE4S_FER_2"/>
    <property type="match status" value="1"/>
</dbReference>
<comment type="function">
    <text evidence="6">Component of a complex that catalyzes the oxidation of glycolate to glyoxylate.</text>
</comment>
<comment type="catalytic activity">
    <reaction evidence="6">
        <text>(R)-lactate + A = pyruvate + AH2</text>
        <dbReference type="Rhea" id="RHEA:15089"/>
        <dbReference type="ChEBI" id="CHEBI:13193"/>
        <dbReference type="ChEBI" id="CHEBI:15361"/>
        <dbReference type="ChEBI" id="CHEBI:16004"/>
        <dbReference type="ChEBI" id="CHEBI:17499"/>
    </reaction>
</comment>
<dbReference type="EMBL" id="JQSG02000003">
    <property type="protein sequence ID" value="OBS09502.1"/>
    <property type="molecule type" value="Genomic_DNA"/>
</dbReference>
<keyword evidence="3" id="KW-0677">Repeat</keyword>
<dbReference type="OrthoDB" id="9765258at2"/>
<protein>
    <recommendedName>
        <fullName evidence="6">Glycolate oxidase iron-sulfur subunit</fullName>
        <ecNumber evidence="6">1.1.99.14</ecNumber>
    </recommendedName>
</protein>
<dbReference type="SUPFAM" id="SSF54862">
    <property type="entry name" value="4Fe-4S ferredoxins"/>
    <property type="match status" value="1"/>
</dbReference>
<evidence type="ECO:0000259" key="7">
    <source>
        <dbReference type="PROSITE" id="PS51379"/>
    </source>
</evidence>
<organism evidence="8 9">
    <name type="scientific">Acidihalobacter prosperus</name>
    <dbReference type="NCBI Taxonomy" id="160660"/>
    <lineage>
        <taxon>Bacteria</taxon>
        <taxon>Pseudomonadati</taxon>
        <taxon>Pseudomonadota</taxon>
        <taxon>Gammaproteobacteria</taxon>
        <taxon>Chromatiales</taxon>
        <taxon>Ectothiorhodospiraceae</taxon>
        <taxon>Acidihalobacter</taxon>
    </lineage>
</organism>
<evidence type="ECO:0000256" key="4">
    <source>
        <dbReference type="ARBA" id="ARBA00023004"/>
    </source>
</evidence>
<dbReference type="Gene3D" id="1.10.1060.10">
    <property type="entry name" value="Alpha-helical ferredoxin"/>
    <property type="match status" value="1"/>
</dbReference>
<dbReference type="Pfam" id="PF13183">
    <property type="entry name" value="Fer4_8"/>
    <property type="match status" value="1"/>
</dbReference>
<keyword evidence="4 6" id="KW-0408">Iron</keyword>
<dbReference type="NCBIfam" id="NF008434">
    <property type="entry name" value="PRK11274.1"/>
    <property type="match status" value="1"/>
</dbReference>
<reference evidence="8 9" key="1">
    <citation type="journal article" date="2014" name="Genome Announc.">
        <title>Draft Genome Sequence of the Iron-Oxidizing, Acidophilic, and Halotolerant 'Thiobacillus prosperus' Type Strain DSM 5130.</title>
        <authorList>
            <person name="Ossandon F.J."/>
            <person name="Cardenas J.P."/>
            <person name="Corbett M."/>
            <person name="Quatrini R."/>
            <person name="Holmes D.S."/>
            <person name="Watkin E."/>
        </authorList>
    </citation>
    <scope>NUCLEOTIDE SEQUENCE [LARGE SCALE GENOMIC DNA]</scope>
    <source>
        <strain evidence="8 9">DSM 5130</strain>
    </source>
</reference>
<evidence type="ECO:0000313" key="9">
    <source>
        <dbReference type="Proteomes" id="UP000029273"/>
    </source>
</evidence>
<accession>A0A1A6C4L8</accession>
<keyword evidence="6" id="KW-0249">Electron transport</keyword>
<dbReference type="Proteomes" id="UP000029273">
    <property type="component" value="Unassembled WGS sequence"/>
</dbReference>
<keyword evidence="1 6" id="KW-0004">4Fe-4S</keyword>
<dbReference type="InterPro" id="IPR012257">
    <property type="entry name" value="Glc_ox_4Fe-4S"/>
</dbReference>
<proteinExistence type="predicted"/>
<dbReference type="GO" id="GO:0019154">
    <property type="term" value="F:glycolate dehydrogenase activity"/>
    <property type="evidence" value="ECO:0007669"/>
    <property type="project" value="UniProtKB-EC"/>
</dbReference>
<dbReference type="InterPro" id="IPR004017">
    <property type="entry name" value="Cys_rich_dom"/>
</dbReference>
<dbReference type="GO" id="GO:0046872">
    <property type="term" value="F:metal ion binding"/>
    <property type="evidence" value="ECO:0007669"/>
    <property type="project" value="UniProtKB-UniRule"/>
</dbReference>
<evidence type="ECO:0000256" key="5">
    <source>
        <dbReference type="ARBA" id="ARBA00023014"/>
    </source>
</evidence>
<feature type="domain" description="4Fe-4S ferredoxin-type" evidence="7">
    <location>
        <begin position="66"/>
        <end position="95"/>
    </location>
</feature>
<evidence type="ECO:0000313" key="8">
    <source>
        <dbReference type="EMBL" id="OBS09502.1"/>
    </source>
</evidence>
<dbReference type="EC" id="1.1.99.14" evidence="6"/>
<evidence type="ECO:0000256" key="1">
    <source>
        <dbReference type="ARBA" id="ARBA00022485"/>
    </source>
</evidence>
<evidence type="ECO:0000256" key="3">
    <source>
        <dbReference type="ARBA" id="ARBA00022737"/>
    </source>
</evidence>
<dbReference type="Pfam" id="PF02754">
    <property type="entry name" value="CCG"/>
    <property type="match status" value="2"/>
</dbReference>
<dbReference type="InterPro" id="IPR017896">
    <property type="entry name" value="4Fe4S_Fe-S-bd"/>
</dbReference>
<keyword evidence="9" id="KW-1185">Reference proteome</keyword>
<dbReference type="STRING" id="160660.BJI67_00530"/>
<dbReference type="PIRSF" id="PIRSF000139">
    <property type="entry name" value="Glc_ox_4Fe-4S"/>
    <property type="match status" value="1"/>
</dbReference>
<dbReference type="PANTHER" id="PTHR32479">
    <property type="entry name" value="GLYCOLATE OXIDASE IRON-SULFUR SUBUNIT"/>
    <property type="match status" value="1"/>
</dbReference>
<dbReference type="RefSeq" id="WP_038087893.1">
    <property type="nucleotide sequence ID" value="NZ_JQSG02000003.1"/>
</dbReference>
<comment type="cofactor">
    <cofactor evidence="6">
        <name>[4Fe-4S] cluster</name>
        <dbReference type="ChEBI" id="CHEBI:49883"/>
    </cofactor>
    <text evidence="6">Binds 2 [4Fe-4S] clusters.</text>
</comment>
<dbReference type="InterPro" id="IPR009051">
    <property type="entry name" value="Helical_ferredxn"/>
</dbReference>
<dbReference type="PANTHER" id="PTHR32479:SF17">
    <property type="entry name" value="GLYCOLATE OXIDASE IRON-SULFUR SUBUNIT"/>
    <property type="match status" value="1"/>
</dbReference>
<evidence type="ECO:0000256" key="2">
    <source>
        <dbReference type="ARBA" id="ARBA00022723"/>
    </source>
</evidence>
<comment type="caution">
    <text evidence="8">The sequence shown here is derived from an EMBL/GenBank/DDBJ whole genome shotgun (WGS) entry which is preliminary data.</text>
</comment>
<keyword evidence="2 6" id="KW-0479">Metal-binding</keyword>
<dbReference type="GO" id="GO:0051539">
    <property type="term" value="F:4 iron, 4 sulfur cluster binding"/>
    <property type="evidence" value="ECO:0007669"/>
    <property type="project" value="UniProtKB-UniRule"/>
</dbReference>
<dbReference type="PROSITE" id="PS00198">
    <property type="entry name" value="4FE4S_FER_1"/>
    <property type="match status" value="1"/>
</dbReference>
<sequence length="405" mass="44213">MQTHLSQALLDTAEGREAESILRTCVHCGFCNATCPTYQLLGDELDGPRGRIYQIKQVLEGEVTGEATRLHLDRCLQCRACETTCPSGVRYARLAEIGRAAVEREQPRNWRARAFRWGLRRVLPHTGRFAALLWLGRLAEPFIPRRVRPALPPVRPAGVWPRAVHERTMLLLDGCVQPAAAPLTNAAAARVFNRLGIRLERPQGQGCCGAVSYHLNAHAEGLSQARRNIDAWWPAIEAGAEALVITASGCGLQVKEYGELLRDDPAYAEKATRVSALARDVAEVLSAEDLSSLPRGEGRRVAFHAPCTLQHGQRLGGAVEGLLRQLGYELAPVADAHLCCGSAGTYSILQPELSRQLRANKLHALAAGEPELIVSANIGCQLHLQQASETPVRHWIELLDPAPPV</sequence>
<evidence type="ECO:0000256" key="6">
    <source>
        <dbReference type="PIRNR" id="PIRNR000139"/>
    </source>
</evidence>
<dbReference type="InterPro" id="IPR017900">
    <property type="entry name" value="4Fe4S_Fe_S_CS"/>
</dbReference>